<feature type="transmembrane region" description="Helical" evidence="1">
    <location>
        <begin position="17"/>
        <end position="37"/>
    </location>
</feature>
<dbReference type="PANTHER" id="PTHR32063">
    <property type="match status" value="1"/>
</dbReference>
<dbReference type="GO" id="GO:0005886">
    <property type="term" value="C:plasma membrane"/>
    <property type="evidence" value="ECO:0007669"/>
    <property type="project" value="TreeGrafter"/>
</dbReference>
<dbReference type="EMBL" id="PEZZ01000038">
    <property type="protein sequence ID" value="PIS04720.1"/>
    <property type="molecule type" value="Genomic_DNA"/>
</dbReference>
<keyword evidence="1" id="KW-0472">Membrane</keyword>
<organism evidence="2 3">
    <name type="scientific">Candidatus Buchananbacteria bacterium CG10_big_fil_rev_8_21_14_0_10_42_9</name>
    <dbReference type="NCBI Taxonomy" id="1974526"/>
    <lineage>
        <taxon>Bacteria</taxon>
        <taxon>Candidatus Buchananiibacteriota</taxon>
    </lineage>
</organism>
<feature type="non-terminal residue" evidence="2">
    <location>
        <position position="1"/>
    </location>
</feature>
<comment type="caution">
    <text evidence="2">The sequence shown here is derived from an EMBL/GenBank/DDBJ whole genome shotgun (WGS) entry which is preliminary data.</text>
</comment>
<dbReference type="PANTHER" id="PTHR32063:SF24">
    <property type="entry name" value="CATION EFFLUX SYSTEM (ACRB_ACRD_ACRF FAMILY)"/>
    <property type="match status" value="1"/>
</dbReference>
<proteinExistence type="predicted"/>
<accession>A0A2H0W273</accession>
<feature type="transmembrane region" description="Helical" evidence="1">
    <location>
        <begin position="88"/>
        <end position="109"/>
    </location>
</feature>
<dbReference type="Gene3D" id="1.20.1640.10">
    <property type="entry name" value="Multidrug efflux transporter AcrB transmembrane domain"/>
    <property type="match status" value="1"/>
</dbReference>
<feature type="transmembrane region" description="Helical" evidence="1">
    <location>
        <begin position="121"/>
        <end position="142"/>
    </location>
</feature>
<gene>
    <name evidence="2" type="ORF">COT81_04855</name>
</gene>
<dbReference type="SUPFAM" id="SSF82866">
    <property type="entry name" value="Multidrug efflux transporter AcrB transmembrane domain"/>
    <property type="match status" value="1"/>
</dbReference>
<sequence>LIIFILVLQFDSFKQPLVIMLSLPLAMIGVVVGLLLLGLPFGFATFLGIVSLAGIVVNDAIVLIDRINTNINKRHMRLEVAIAEAGQARLQPILLTTITTIIGVTPLAFTDEFWRGLSVAVGFGIAFATILTLFVIPIWYYWLERKRIRKAQAELKNRQPNIIT</sequence>
<dbReference type="InterPro" id="IPR001036">
    <property type="entry name" value="Acrflvin-R"/>
</dbReference>
<dbReference type="Pfam" id="PF00873">
    <property type="entry name" value="ACR_tran"/>
    <property type="match status" value="1"/>
</dbReference>
<dbReference type="PRINTS" id="PR00702">
    <property type="entry name" value="ACRIFLAVINRP"/>
</dbReference>
<evidence type="ECO:0000256" key="1">
    <source>
        <dbReference type="SAM" id="Phobius"/>
    </source>
</evidence>
<dbReference type="AlphaFoldDB" id="A0A2H0W273"/>
<evidence type="ECO:0000313" key="2">
    <source>
        <dbReference type="EMBL" id="PIS04720.1"/>
    </source>
</evidence>
<evidence type="ECO:0000313" key="3">
    <source>
        <dbReference type="Proteomes" id="UP000230935"/>
    </source>
</evidence>
<keyword evidence="1" id="KW-1133">Transmembrane helix</keyword>
<protein>
    <submittedName>
        <fullName evidence="2">AcrB/AcrD/AcrF family protein</fullName>
    </submittedName>
</protein>
<dbReference type="GO" id="GO:0042910">
    <property type="term" value="F:xenobiotic transmembrane transporter activity"/>
    <property type="evidence" value="ECO:0007669"/>
    <property type="project" value="TreeGrafter"/>
</dbReference>
<dbReference type="Proteomes" id="UP000230935">
    <property type="component" value="Unassembled WGS sequence"/>
</dbReference>
<feature type="transmembrane region" description="Helical" evidence="1">
    <location>
        <begin position="43"/>
        <end position="67"/>
    </location>
</feature>
<name>A0A2H0W273_9BACT</name>
<keyword evidence="1" id="KW-0812">Transmembrane</keyword>
<reference evidence="3" key="1">
    <citation type="submission" date="2017-09" db="EMBL/GenBank/DDBJ databases">
        <title>Depth-based differentiation of microbial function through sediment-hosted aquifers and enrichment of novel symbionts in the deep terrestrial subsurface.</title>
        <authorList>
            <person name="Probst A.J."/>
            <person name="Ladd B."/>
            <person name="Jarett J.K."/>
            <person name="Geller-Mcgrath D.E."/>
            <person name="Sieber C.M.K."/>
            <person name="Emerson J.B."/>
            <person name="Anantharaman K."/>
            <person name="Thomas B.C."/>
            <person name="Malmstrom R."/>
            <person name="Stieglmeier M."/>
            <person name="Klingl A."/>
            <person name="Woyke T."/>
            <person name="Ryan C.M."/>
            <person name="Banfield J.F."/>
        </authorList>
    </citation>
    <scope>NUCLEOTIDE SEQUENCE [LARGE SCALE GENOMIC DNA]</scope>
</reference>